<accession>A0A1V2TGS0</accession>
<keyword evidence="1" id="KW-1133">Transmembrane helix</keyword>
<dbReference type="EMBL" id="MUMY01000008">
    <property type="protein sequence ID" value="ONM48705.1"/>
    <property type="molecule type" value="Genomic_DNA"/>
</dbReference>
<comment type="caution">
    <text evidence="2">The sequence shown here is derived from an EMBL/GenBank/DDBJ whole genome shotgun (WGS) entry which is preliminary data.</text>
</comment>
<keyword evidence="3" id="KW-1185">Reference proteome</keyword>
<proteinExistence type="predicted"/>
<feature type="transmembrane region" description="Helical" evidence="1">
    <location>
        <begin position="48"/>
        <end position="64"/>
    </location>
</feature>
<sequence>MNLQILAEWLILLMAPTAGVLLVSSLFAHRRAAKSKAPLPVWAKNAEWAAIALAMLVGVLYFAARSV</sequence>
<evidence type="ECO:0000313" key="2">
    <source>
        <dbReference type="EMBL" id="ONM48705.1"/>
    </source>
</evidence>
<gene>
    <name evidence="2" type="ORF">B0T46_11810</name>
</gene>
<evidence type="ECO:0000313" key="3">
    <source>
        <dbReference type="Proteomes" id="UP000188836"/>
    </source>
</evidence>
<organism evidence="2 3">
    <name type="scientific">Nocardia donostiensis</name>
    <dbReference type="NCBI Taxonomy" id="1538463"/>
    <lineage>
        <taxon>Bacteria</taxon>
        <taxon>Bacillati</taxon>
        <taxon>Actinomycetota</taxon>
        <taxon>Actinomycetes</taxon>
        <taxon>Mycobacteriales</taxon>
        <taxon>Nocardiaceae</taxon>
        <taxon>Nocardia</taxon>
    </lineage>
</organism>
<dbReference type="RefSeq" id="WP_077116617.1">
    <property type="nucleotide sequence ID" value="NZ_MUKP01000051.1"/>
</dbReference>
<name>A0A1V2TGS0_9NOCA</name>
<feature type="transmembrane region" description="Helical" evidence="1">
    <location>
        <begin position="6"/>
        <end position="27"/>
    </location>
</feature>
<dbReference type="Proteomes" id="UP000188836">
    <property type="component" value="Unassembled WGS sequence"/>
</dbReference>
<keyword evidence="1" id="KW-0812">Transmembrane</keyword>
<protein>
    <submittedName>
        <fullName evidence="2">Uncharacterized protein</fullName>
    </submittedName>
</protein>
<dbReference type="AlphaFoldDB" id="A0A1V2TGS0"/>
<reference evidence="2 3" key="1">
    <citation type="journal article" date="2016" name="Antonie Van Leeuwenhoek">
        <title>Nocardia donostiensis sp. nov., isolated from human respiratory specimens.</title>
        <authorList>
            <person name="Ercibengoa M."/>
            <person name="Bell M."/>
            <person name="Marimon J.M."/>
            <person name="Humrighouse B."/>
            <person name="Klenk H.P."/>
            <person name="Potter G."/>
            <person name="Perez-Trallero E."/>
        </authorList>
    </citation>
    <scope>NUCLEOTIDE SEQUENCE [LARGE SCALE GENOMIC DNA]</scope>
    <source>
        <strain evidence="2 3">X1655</strain>
    </source>
</reference>
<evidence type="ECO:0000256" key="1">
    <source>
        <dbReference type="SAM" id="Phobius"/>
    </source>
</evidence>
<keyword evidence="1" id="KW-0472">Membrane</keyword>